<protein>
    <submittedName>
        <fullName evidence="1">Uncharacterized protein</fullName>
    </submittedName>
</protein>
<accession>X1E4U8</accession>
<feature type="non-terminal residue" evidence="1">
    <location>
        <position position="34"/>
    </location>
</feature>
<comment type="caution">
    <text evidence="1">The sequence shown here is derived from an EMBL/GenBank/DDBJ whole genome shotgun (WGS) entry which is preliminary data.</text>
</comment>
<dbReference type="EMBL" id="BART01031536">
    <property type="protein sequence ID" value="GAH15425.1"/>
    <property type="molecule type" value="Genomic_DNA"/>
</dbReference>
<evidence type="ECO:0000313" key="1">
    <source>
        <dbReference type="EMBL" id="GAH15425.1"/>
    </source>
</evidence>
<gene>
    <name evidence="1" type="ORF">S01H4_54760</name>
</gene>
<reference evidence="1" key="1">
    <citation type="journal article" date="2014" name="Front. Microbiol.">
        <title>High frequency of phylogenetically diverse reductive dehalogenase-homologous genes in deep subseafloor sedimentary metagenomes.</title>
        <authorList>
            <person name="Kawai M."/>
            <person name="Futagami T."/>
            <person name="Toyoda A."/>
            <person name="Takaki Y."/>
            <person name="Nishi S."/>
            <person name="Hori S."/>
            <person name="Arai W."/>
            <person name="Tsubouchi T."/>
            <person name="Morono Y."/>
            <person name="Uchiyama I."/>
            <person name="Ito T."/>
            <person name="Fujiyama A."/>
            <person name="Inagaki F."/>
            <person name="Takami H."/>
        </authorList>
    </citation>
    <scope>NUCLEOTIDE SEQUENCE</scope>
    <source>
        <strain evidence="1">Expedition CK06-06</strain>
    </source>
</reference>
<name>X1E4U8_9ZZZZ</name>
<proteinExistence type="predicted"/>
<dbReference type="AlphaFoldDB" id="X1E4U8"/>
<sequence>MVDLQVFYMDLKMKTHIVILNGILRNHYGQKNTF</sequence>
<organism evidence="1">
    <name type="scientific">marine sediment metagenome</name>
    <dbReference type="NCBI Taxonomy" id="412755"/>
    <lineage>
        <taxon>unclassified sequences</taxon>
        <taxon>metagenomes</taxon>
        <taxon>ecological metagenomes</taxon>
    </lineage>
</organism>